<keyword evidence="6" id="KW-1185">Reference proteome</keyword>
<evidence type="ECO:0000259" key="4">
    <source>
        <dbReference type="Pfam" id="PF23221"/>
    </source>
</evidence>
<evidence type="ECO:0000313" key="6">
    <source>
        <dbReference type="Proteomes" id="UP000504628"/>
    </source>
</evidence>
<evidence type="ECO:0000256" key="1">
    <source>
        <dbReference type="ARBA" id="ARBA00022737"/>
    </source>
</evidence>
<evidence type="ECO:0000259" key="2">
    <source>
        <dbReference type="Pfam" id="PF21047"/>
    </source>
</evidence>
<protein>
    <submittedName>
        <fullName evidence="7">Maestro heat-like repeat-containing protein family member 2B</fullName>
    </submittedName>
</protein>
<dbReference type="Pfam" id="PF21047">
    <property type="entry name" value="HEAT_Maestro"/>
    <property type="match status" value="1"/>
</dbReference>
<feature type="domain" description="MROH2B-like N-terminal HEAT-repeats" evidence="4">
    <location>
        <begin position="358"/>
        <end position="552"/>
    </location>
</feature>
<dbReference type="InterPro" id="IPR055406">
    <property type="entry name" value="HEAT_Maestro"/>
</dbReference>
<dbReference type="FunCoup" id="A0A7E6D9E0">
    <property type="interactions" value="373"/>
</dbReference>
<accession>A0A7E6D9E0</accession>
<proteinExistence type="predicted"/>
<dbReference type="InterPro" id="IPR045206">
    <property type="entry name" value="Maestro_heat-like_prot"/>
</dbReference>
<dbReference type="OrthoDB" id="1884734at2759"/>
<dbReference type="InterPro" id="IPR056282">
    <property type="entry name" value="MROH2B-like_N_HEAT"/>
</dbReference>
<evidence type="ECO:0000313" key="7">
    <source>
        <dbReference type="RefSeq" id="XP_035875948.1"/>
    </source>
</evidence>
<keyword evidence="1" id="KW-0677">Repeat</keyword>
<dbReference type="InParanoid" id="A0A7E6D9E0"/>
<dbReference type="GeneID" id="114499603"/>
<dbReference type="InterPro" id="IPR048465">
    <property type="entry name" value="Maestro-like_HEAT"/>
</dbReference>
<evidence type="ECO:0000259" key="5">
    <source>
        <dbReference type="Pfam" id="PF23227"/>
    </source>
</evidence>
<dbReference type="InterPro" id="IPR055408">
    <property type="entry name" value="HEAT_MROH2B-like"/>
</dbReference>
<dbReference type="KEGG" id="pdic:114499603"/>
<dbReference type="Gene3D" id="1.25.10.10">
    <property type="entry name" value="Leucine-rich Repeat Variant"/>
    <property type="match status" value="2"/>
</dbReference>
<dbReference type="SUPFAM" id="SSF48371">
    <property type="entry name" value="ARM repeat"/>
    <property type="match status" value="2"/>
</dbReference>
<feature type="domain" description="MROH2B-like N-terminal HEAT-repeats" evidence="4">
    <location>
        <begin position="82"/>
        <end position="274"/>
    </location>
</feature>
<dbReference type="PANTHER" id="PTHR23120:SF22">
    <property type="entry name" value="MAESTRO HEAT-LIKE REPEAT-CONTAINING PROTEIN FAMILY MEMBER 2B"/>
    <property type="match status" value="1"/>
</dbReference>
<dbReference type="Proteomes" id="UP000504628">
    <property type="component" value="Chromosome 3"/>
</dbReference>
<dbReference type="InterPro" id="IPR011989">
    <property type="entry name" value="ARM-like"/>
</dbReference>
<dbReference type="Pfam" id="PF23227">
    <property type="entry name" value="HEAT_MROH2B_C"/>
    <property type="match status" value="1"/>
</dbReference>
<organism evidence="6 7">
    <name type="scientific">Phyllostomus discolor</name>
    <name type="common">pale spear-nosed bat</name>
    <dbReference type="NCBI Taxonomy" id="89673"/>
    <lineage>
        <taxon>Eukaryota</taxon>
        <taxon>Metazoa</taxon>
        <taxon>Chordata</taxon>
        <taxon>Craniata</taxon>
        <taxon>Vertebrata</taxon>
        <taxon>Euteleostomi</taxon>
        <taxon>Mammalia</taxon>
        <taxon>Eutheria</taxon>
        <taxon>Laurasiatheria</taxon>
        <taxon>Chiroptera</taxon>
        <taxon>Yangochiroptera</taxon>
        <taxon>Phyllostomidae</taxon>
        <taxon>Phyllostominae</taxon>
        <taxon>Phyllostomus</taxon>
    </lineage>
</organism>
<dbReference type="CTD" id="133558"/>
<dbReference type="Pfam" id="PF23210">
    <property type="entry name" value="HEAT_Maestro_2"/>
    <property type="match status" value="1"/>
</dbReference>
<dbReference type="PANTHER" id="PTHR23120">
    <property type="entry name" value="MAESTRO-RELATED HEAT DOMAIN-CONTAINING"/>
    <property type="match status" value="1"/>
</dbReference>
<dbReference type="RefSeq" id="XP_035875948.1">
    <property type="nucleotide sequence ID" value="XM_036020055.1"/>
</dbReference>
<feature type="domain" description="MROH2B-like HEAT-repeats" evidence="3">
    <location>
        <begin position="557"/>
        <end position="1215"/>
    </location>
</feature>
<feature type="domain" description="Maestro/Maestro-like HEAT-repeats" evidence="5">
    <location>
        <begin position="1641"/>
        <end position="1911"/>
    </location>
</feature>
<feature type="domain" description="Maestro-like HEAT-repeats" evidence="2">
    <location>
        <begin position="1239"/>
        <end position="1454"/>
    </location>
</feature>
<evidence type="ECO:0000259" key="3">
    <source>
        <dbReference type="Pfam" id="PF23210"/>
    </source>
</evidence>
<dbReference type="GO" id="GO:0001669">
    <property type="term" value="C:acrosomal vesicle"/>
    <property type="evidence" value="ECO:0007669"/>
    <property type="project" value="TreeGrafter"/>
</dbReference>
<dbReference type="Pfam" id="PF23221">
    <property type="entry name" value="HEAT_MROH2B_1st"/>
    <property type="match status" value="2"/>
</dbReference>
<gene>
    <name evidence="7" type="primary">MROH2B</name>
</gene>
<sequence length="1922" mass="217327">MSAALRPAARFECERSLALRGPLASTEGTAFGEMQPFCWSAAAQKRENVIVVAHSILLLLDSSPSLQLPETFGDINLTLGMLNKEDIISKEEIYSHLTSVIQNTDILDDAIVQRLIYYASKDMRDNNVPREIRMLAGEVLVSLASHDFNSVMYEVQSNFRILELPNEFIVLALAELATSYASQSIPFMMMTLLTMQTMLRLAEEERMKAAFCVALEKFSKAIYKYINHWRDFPYPRLDANRLSDKILMLFRYMMEKWAPGASPEQTLGVLGCLSLPPYLSDLPTLGPFPVAESWCQGPLASTEGTAFGEMQPFCWSAAAQKRENVIVVAHSILLLLDSSPSLQLPETFGDINLTLGMLNKEDIISKEEIYSHLTSVIQNTDILDDAIVQRLIYYASKDMRDNNVPREIRMLAGEVLVSLASHDFNSVMYEVQSNFRILELPNEFIVLALAELATSYASQSIPFMMMTLLTMQTMLRLAEEERMKAAFCVALEKFSKAIYKYINHWRDFPYPRLDANRLSDKILMLFRYMMEKWAPGASPEQTLSIVKAHGPTVSLLLHWEDLCEHALGQVPWLLNQYKDKEIDFHVTQSLKQILAAAVLYDIGLPKDLKRSIFVNLLHQVCRAPEPLGQENEVEASSCFLLLAHSNPADLMEFFDEQMRSNNEANRRGILALLRMVISAEEPRLRDHITSVEKTVKIVLGDPSVKVRNSTLLLIQTMCEKCYIEAREGWPLIHYVFSQFAVSNKSLEKPRKPLSQEDEKGEQSVRETSLEVLKTLDPLVIGMPQVLWPRILTFVVPAEYTGTLDHLFNIIRILIMAEERKKRNAVESTALVISTGAVKLPTPQQLLARLLVISMLASLGQLRGAGAIGLLKILPDLIHPKLVNLWKTCLPELLKPLEGKNTSIVLWETMLLQLLKESLWKIDDVAWTIQLSQDFSQQMGSYSNTSVEKKFLWKALGTTLASCQDTNFVGSQIKEFLTAPNQLGDQRQGVTSILGHCAENHLDTVLKVLKTFQDREKSFMNRCKGLFSGKKSLSKTDVMVIYGAVALHAPKAQLLARLDQDIVPQVLFLYGQCSQVLGMSVMNKDMDLQLSFTRSITEIGIAVQDTGDQGFKFSYKEQLLGHMLDLIRDEPLDALASPVRWKALIAIRYLSKLKPRLSLNDHLNILEENIRRLVPLPPLENLRNEGETDKDKEHIKFLYERSMDALGKLLRTMMWDNAKAEDCQEMFNLLRMWLVSQKDWERERAFQVTAAVLTNDAEAPGNFKIGSLLGLLAPHSCDTLPTIRQAAASSTIALFCMKGIRLEMERLQDLQEGLQCDDVQVQVKISSKIAKMVTKLIPSEEMVVFLEEILDGLETLGPSCTTACGVWMTTALKEQGAALEDQLLDILSILYYHMPVLRQKEESFRFMLDAISQMASFHPEAVVTSLLQKPLPFDRDTKTLWKALAENPASSSKLLRALTDKLENSLEDDLAGMDAIAVACAIHEVVSIGTPVTGLYPELFTLLLKLVSCTLGQAMPTSSLSFRRRVMQQGERQQVADPCRLSTATLKCVQAQAVRGGFAVESDEGDNVWTLLHSPSTHHLGVCALARSMAVWQHRIILAIMEQLHWSLTSSSENYRITGMAFFSELMKEPVLWKHWNLRNVLILMDQSAWDSNATLRQMAIRGLGNTASGAPHKVKKHKQIILESIIRGLYHLARTEVVCESLKALKKILELLTDRDVSFYFKEIVLQTRTFFEDEQDDVRLTAIVLFENLASLTGRRWKMFFAEEIKKSMISFLLHLWDPNPKVGAACRDVLTVSIPFLGLQELYGVLDNLLDGQDPPRARDFYRQFCAKLAKKNQEILWILHTHSFPFFSSSWEMIRSSAIKLTDAIVLNLTNQYVESLDREQLNMRLQELRQDPCISVQRAAEAALQTLLRRCKEISVLP</sequence>
<reference evidence="7" key="1">
    <citation type="submission" date="2025-08" db="UniProtKB">
        <authorList>
            <consortium name="RefSeq"/>
        </authorList>
    </citation>
    <scope>IDENTIFICATION</scope>
    <source>
        <tissue evidence="7">Muscle</tissue>
    </source>
</reference>
<dbReference type="InterPro" id="IPR016024">
    <property type="entry name" value="ARM-type_fold"/>
</dbReference>
<name>A0A7E6D9E0_9CHIR</name>